<dbReference type="EMBL" id="FUZT01000002">
    <property type="protein sequence ID" value="SKC46850.1"/>
    <property type="molecule type" value="Genomic_DNA"/>
</dbReference>
<evidence type="ECO:0000313" key="2">
    <source>
        <dbReference type="EMBL" id="SKC46850.1"/>
    </source>
</evidence>
<dbReference type="RefSeq" id="WP_079489725.1">
    <property type="nucleotide sequence ID" value="NZ_FUZT01000002.1"/>
</dbReference>
<feature type="domain" description="Putative zinc ribbon" evidence="1">
    <location>
        <begin position="5"/>
        <end position="82"/>
    </location>
</feature>
<gene>
    <name evidence="2" type="ORF">SAMN02194393_00935</name>
</gene>
<reference evidence="3" key="1">
    <citation type="submission" date="2017-02" db="EMBL/GenBank/DDBJ databases">
        <authorList>
            <person name="Varghese N."/>
            <person name="Submissions S."/>
        </authorList>
    </citation>
    <scope>NUCLEOTIDE SEQUENCE [LARGE SCALE GENOMIC DNA]</scope>
    <source>
        <strain evidence="3">M1</strain>
    </source>
</reference>
<organism evidence="2 3">
    <name type="scientific">Maledivibacter halophilus</name>
    <dbReference type="NCBI Taxonomy" id="36842"/>
    <lineage>
        <taxon>Bacteria</taxon>
        <taxon>Bacillati</taxon>
        <taxon>Bacillota</taxon>
        <taxon>Clostridia</taxon>
        <taxon>Peptostreptococcales</taxon>
        <taxon>Caminicellaceae</taxon>
        <taxon>Maledivibacter</taxon>
    </lineage>
</organism>
<dbReference type="STRING" id="36842.SAMN02194393_00935"/>
<accession>A0A1T5J611</accession>
<dbReference type="InterPro" id="IPR025868">
    <property type="entry name" value="Zn_ribbon_dom_put"/>
</dbReference>
<dbReference type="Proteomes" id="UP000190285">
    <property type="component" value="Unassembled WGS sequence"/>
</dbReference>
<name>A0A1T5J611_9FIRM</name>
<sequence length="84" mass="9609">MNKDLCQSCGMPLSNENLLGTNEDGSKNSDYCIYCFKNGDFTGDATMEEMIEICVPHMVKQGFKEKEAREMMNTLFPTLKRWAK</sequence>
<protein>
    <submittedName>
        <fullName evidence="2">Putative zinc ribbon domain-containing protein</fullName>
    </submittedName>
</protein>
<dbReference type="Pfam" id="PF12674">
    <property type="entry name" value="Zn_ribbon_2"/>
    <property type="match status" value="1"/>
</dbReference>
<evidence type="ECO:0000313" key="3">
    <source>
        <dbReference type="Proteomes" id="UP000190285"/>
    </source>
</evidence>
<dbReference type="AlphaFoldDB" id="A0A1T5J611"/>
<dbReference type="OrthoDB" id="9801008at2"/>
<keyword evidence="3" id="KW-1185">Reference proteome</keyword>
<evidence type="ECO:0000259" key="1">
    <source>
        <dbReference type="Pfam" id="PF12674"/>
    </source>
</evidence>
<proteinExistence type="predicted"/>